<feature type="region of interest" description="Disordered" evidence="5">
    <location>
        <begin position="183"/>
        <end position="255"/>
    </location>
</feature>
<dbReference type="GO" id="GO:0004725">
    <property type="term" value="F:protein tyrosine phosphatase activity"/>
    <property type="evidence" value="ECO:0007669"/>
    <property type="project" value="UniProtKB-EC"/>
</dbReference>
<dbReference type="EMBL" id="CAMXCT020001916">
    <property type="protein sequence ID" value="CAL1147549.1"/>
    <property type="molecule type" value="Genomic_DNA"/>
</dbReference>
<dbReference type="PROSITE" id="PS50056">
    <property type="entry name" value="TYR_PHOSPHATASE_2"/>
    <property type="match status" value="1"/>
</dbReference>
<dbReference type="InterPro" id="IPR003595">
    <property type="entry name" value="Tyr_Pase_cat"/>
</dbReference>
<evidence type="ECO:0000256" key="2">
    <source>
        <dbReference type="ARBA" id="ARBA00013064"/>
    </source>
</evidence>
<evidence type="ECO:0000256" key="3">
    <source>
        <dbReference type="ARBA" id="ARBA00022801"/>
    </source>
</evidence>
<reference evidence="9" key="2">
    <citation type="submission" date="2024-04" db="EMBL/GenBank/DDBJ databases">
        <authorList>
            <person name="Chen Y."/>
            <person name="Shah S."/>
            <person name="Dougan E. K."/>
            <person name="Thang M."/>
            <person name="Chan C."/>
        </authorList>
    </citation>
    <scope>NUCLEOTIDE SEQUENCE [LARGE SCALE GENOMIC DNA]</scope>
</reference>
<dbReference type="FunFam" id="3.90.190.10:FF:000006">
    <property type="entry name" value="Dual specificity protein phosphatase CDC14B"/>
    <property type="match status" value="1"/>
</dbReference>
<comment type="caution">
    <text evidence="8">The sequence shown here is derived from an EMBL/GenBank/DDBJ whole genome shotgun (WGS) entry which is preliminary data.</text>
</comment>
<evidence type="ECO:0000313" key="9">
    <source>
        <dbReference type="EMBL" id="CAL1147549.1"/>
    </source>
</evidence>
<evidence type="ECO:0000313" key="10">
    <source>
        <dbReference type="Proteomes" id="UP001152797"/>
    </source>
</evidence>
<dbReference type="CDD" id="cd14499">
    <property type="entry name" value="CDC14_C"/>
    <property type="match status" value="1"/>
</dbReference>
<dbReference type="InterPro" id="IPR050561">
    <property type="entry name" value="PTP"/>
</dbReference>
<dbReference type="EMBL" id="CAMXCT030001916">
    <property type="protein sequence ID" value="CAL4781486.1"/>
    <property type="molecule type" value="Genomic_DNA"/>
</dbReference>
<dbReference type="OrthoDB" id="442453at2759"/>
<accession>A0A9P1FYC1</accession>
<dbReference type="SUPFAM" id="SSF52799">
    <property type="entry name" value="(Phosphotyrosine protein) phosphatases II"/>
    <property type="match status" value="1"/>
</dbReference>
<feature type="domain" description="Tyrosine specific protein phosphatases" evidence="7">
    <location>
        <begin position="82"/>
        <end position="144"/>
    </location>
</feature>
<dbReference type="EC" id="3.1.3.48" evidence="2"/>
<keyword evidence="4" id="KW-0904">Protein phosphatase</keyword>
<feature type="domain" description="Tyrosine-protein phosphatase" evidence="6">
    <location>
        <begin position="1"/>
        <end position="158"/>
    </location>
</feature>
<proteinExistence type="inferred from homology"/>
<comment type="similarity">
    <text evidence="1">Belongs to the protein-tyrosine phosphatase family. Non-receptor class CDC14 subfamily.</text>
</comment>
<evidence type="ECO:0000313" key="8">
    <source>
        <dbReference type="EMBL" id="CAI3994174.1"/>
    </source>
</evidence>
<evidence type="ECO:0000256" key="1">
    <source>
        <dbReference type="ARBA" id="ARBA00007315"/>
    </source>
</evidence>
<dbReference type="EMBL" id="CAMXCT010001916">
    <property type="protein sequence ID" value="CAI3994174.1"/>
    <property type="molecule type" value="Genomic_DNA"/>
</dbReference>
<dbReference type="PROSITE" id="PS00383">
    <property type="entry name" value="TYR_PHOSPHATASE_1"/>
    <property type="match status" value="1"/>
</dbReference>
<keyword evidence="10" id="KW-1185">Reference proteome</keyword>
<evidence type="ECO:0000259" key="7">
    <source>
        <dbReference type="PROSITE" id="PS50056"/>
    </source>
</evidence>
<evidence type="ECO:0000256" key="4">
    <source>
        <dbReference type="ARBA" id="ARBA00022912"/>
    </source>
</evidence>
<keyword evidence="3" id="KW-0378">Hydrolase</keyword>
<dbReference type="InterPro" id="IPR044506">
    <property type="entry name" value="CDC14_C"/>
</dbReference>
<dbReference type="Pfam" id="PF22785">
    <property type="entry name" value="Tc-R-P"/>
    <property type="match status" value="1"/>
</dbReference>
<dbReference type="InterPro" id="IPR029021">
    <property type="entry name" value="Prot-tyrosine_phosphatase-like"/>
</dbReference>
<dbReference type="InterPro" id="IPR020422">
    <property type="entry name" value="TYR_PHOSPHATASE_DUAL_dom"/>
</dbReference>
<evidence type="ECO:0000259" key="6">
    <source>
        <dbReference type="PROSITE" id="PS50054"/>
    </source>
</evidence>
<dbReference type="Proteomes" id="UP001152797">
    <property type="component" value="Unassembled WGS sequence"/>
</dbReference>
<dbReference type="InterPro" id="IPR016130">
    <property type="entry name" value="Tyr_Pase_AS"/>
</dbReference>
<organism evidence="8">
    <name type="scientific">Cladocopium goreaui</name>
    <dbReference type="NCBI Taxonomy" id="2562237"/>
    <lineage>
        <taxon>Eukaryota</taxon>
        <taxon>Sar</taxon>
        <taxon>Alveolata</taxon>
        <taxon>Dinophyceae</taxon>
        <taxon>Suessiales</taxon>
        <taxon>Symbiodiniaceae</taxon>
        <taxon>Cladocopium</taxon>
    </lineage>
</organism>
<evidence type="ECO:0000256" key="5">
    <source>
        <dbReference type="SAM" id="MobiDB-lite"/>
    </source>
</evidence>
<name>A0A9P1FYC1_9DINO</name>
<gene>
    <name evidence="8" type="ORF">C1SCF055_LOCUS20843</name>
</gene>
<dbReference type="PROSITE" id="PS50054">
    <property type="entry name" value="TYR_PHOSPHATASE_DUAL"/>
    <property type="match status" value="1"/>
</dbReference>
<sequence length="270" mass="29332">MNWIIPDKFLAFAGPSPTSTDADGFPAFTPEDYVPIFRDAGIGLVVRLNKKQYDRRRFADHGLKHVDLYFLDGSCPDKEIISKFLHIVENEPSAVAVHCKAGLGRTGSLIGLYAMKHFQFPARAWIGWNRICRPGSILGPQQQFLCDMQQDMWQAGEARRGPSASLTTDLEKRMADLSVRGLTQAERQEDVGQGDRLVGAKRQGGSPTGGSPTAAISVNGAPMIALPRMSANGGHDPPTPLSPSAKPGARAEDRPVMGMLRRSLNGIFGH</sequence>
<dbReference type="InterPro" id="IPR000387">
    <property type="entry name" value="Tyr_Pase_dom"/>
</dbReference>
<dbReference type="PANTHER" id="PTHR23339">
    <property type="entry name" value="TYROSINE SPECIFIC PROTEIN PHOSPHATASE AND DUAL SPECIFICITY PROTEIN PHOSPHATASE"/>
    <property type="match status" value="1"/>
</dbReference>
<dbReference type="Gene3D" id="3.90.190.10">
    <property type="entry name" value="Protein tyrosine phosphatase superfamily"/>
    <property type="match status" value="1"/>
</dbReference>
<dbReference type="AlphaFoldDB" id="A0A9P1FYC1"/>
<dbReference type="SMART" id="SM00404">
    <property type="entry name" value="PTPc_motif"/>
    <property type="match status" value="1"/>
</dbReference>
<protein>
    <recommendedName>
        <fullName evidence="2">protein-tyrosine-phosphatase</fullName>
        <ecNumber evidence="2">3.1.3.48</ecNumber>
    </recommendedName>
</protein>
<reference evidence="8" key="1">
    <citation type="submission" date="2022-10" db="EMBL/GenBank/DDBJ databases">
        <authorList>
            <person name="Chen Y."/>
            <person name="Dougan E. K."/>
            <person name="Chan C."/>
            <person name="Rhodes N."/>
            <person name="Thang M."/>
        </authorList>
    </citation>
    <scope>NUCLEOTIDE SEQUENCE</scope>
</reference>